<reference evidence="4" key="1">
    <citation type="journal article" date="2019" name="Int. J. Syst. Evol. Microbiol.">
        <title>The Global Catalogue of Microorganisms (GCM) 10K type strain sequencing project: providing services to taxonomists for standard genome sequencing and annotation.</title>
        <authorList>
            <consortium name="The Broad Institute Genomics Platform"/>
            <consortium name="The Broad Institute Genome Sequencing Center for Infectious Disease"/>
            <person name="Wu L."/>
            <person name="Ma J."/>
        </authorList>
    </citation>
    <scope>NUCLEOTIDE SEQUENCE [LARGE SCALE GENOMIC DNA]</scope>
    <source>
        <strain evidence="4">CCM 7526</strain>
    </source>
</reference>
<dbReference type="InterPro" id="IPR001845">
    <property type="entry name" value="HTH_ArsR_DNA-bd_dom"/>
</dbReference>
<comment type="caution">
    <text evidence="3">The sequence shown here is derived from an EMBL/GenBank/DDBJ whole genome shotgun (WGS) entry which is preliminary data.</text>
</comment>
<evidence type="ECO:0000313" key="3">
    <source>
        <dbReference type="EMBL" id="MFD1374155.1"/>
    </source>
</evidence>
<evidence type="ECO:0000259" key="2">
    <source>
        <dbReference type="SMART" id="SM00418"/>
    </source>
</evidence>
<dbReference type="CDD" id="cd00090">
    <property type="entry name" value="HTH_ARSR"/>
    <property type="match status" value="1"/>
</dbReference>
<dbReference type="SUPFAM" id="SSF46785">
    <property type="entry name" value="Winged helix' DNA-binding domain"/>
    <property type="match status" value="1"/>
</dbReference>
<dbReference type="Pfam" id="PF12840">
    <property type="entry name" value="HTH_20"/>
    <property type="match status" value="1"/>
</dbReference>
<dbReference type="EMBL" id="JBHTMK010000079">
    <property type="protein sequence ID" value="MFD1374155.1"/>
    <property type="molecule type" value="Genomic_DNA"/>
</dbReference>
<dbReference type="Gene3D" id="1.10.10.10">
    <property type="entry name" value="Winged helix-like DNA-binding domain superfamily/Winged helix DNA-binding domain"/>
    <property type="match status" value="1"/>
</dbReference>
<evidence type="ECO:0000313" key="4">
    <source>
        <dbReference type="Proteomes" id="UP001597183"/>
    </source>
</evidence>
<dbReference type="InterPro" id="IPR036390">
    <property type="entry name" value="WH_DNA-bd_sf"/>
</dbReference>
<gene>
    <name evidence="3" type="ORF">ACFQ5G_53255</name>
</gene>
<dbReference type="Proteomes" id="UP001597183">
    <property type="component" value="Unassembled WGS sequence"/>
</dbReference>
<sequence length="213" mass="23636">MSSRQLGSAAMRALAHPTRIALLEALHIHDTLTATEASEIVRVTPTNCAFHLRTLARFGFVEQAGTGPGRRRPWRALSMPLVISDVQENEQDTMAARALSDVLIQQWIGRIQRMQAARHGQAPDWLEVLGGSQALVYATADEIRAMVQDIRAVLSRYDDRLNDPARRPTGHRVTELLLFTQLYEPAGYPPPDRDPLDPSTGTTATTTQHKSTH</sequence>
<dbReference type="RefSeq" id="WP_317794245.1">
    <property type="nucleotide sequence ID" value="NZ_AP028461.1"/>
</dbReference>
<dbReference type="InterPro" id="IPR011991">
    <property type="entry name" value="ArsR-like_HTH"/>
</dbReference>
<organism evidence="3 4">
    <name type="scientific">Actinoplanes sichuanensis</name>
    <dbReference type="NCBI Taxonomy" id="512349"/>
    <lineage>
        <taxon>Bacteria</taxon>
        <taxon>Bacillati</taxon>
        <taxon>Actinomycetota</taxon>
        <taxon>Actinomycetes</taxon>
        <taxon>Micromonosporales</taxon>
        <taxon>Micromonosporaceae</taxon>
        <taxon>Actinoplanes</taxon>
    </lineage>
</organism>
<proteinExistence type="predicted"/>
<accession>A0ABW4ATS5</accession>
<feature type="region of interest" description="Disordered" evidence="1">
    <location>
        <begin position="187"/>
        <end position="213"/>
    </location>
</feature>
<feature type="domain" description="HTH arsR-type" evidence="2">
    <location>
        <begin position="9"/>
        <end position="88"/>
    </location>
</feature>
<evidence type="ECO:0000256" key="1">
    <source>
        <dbReference type="SAM" id="MobiDB-lite"/>
    </source>
</evidence>
<name>A0ABW4ATS5_9ACTN</name>
<dbReference type="InterPro" id="IPR036388">
    <property type="entry name" value="WH-like_DNA-bd_sf"/>
</dbReference>
<dbReference type="SMART" id="SM00418">
    <property type="entry name" value="HTH_ARSR"/>
    <property type="match status" value="1"/>
</dbReference>
<protein>
    <submittedName>
        <fullName evidence="3">Winged helix-turn-helix domain-containing protein</fullName>
    </submittedName>
</protein>
<keyword evidence="4" id="KW-1185">Reference proteome</keyword>